<dbReference type="Gene3D" id="2.40.240.10">
    <property type="entry name" value="Ribosomal Protein L25, Chain P"/>
    <property type="match status" value="1"/>
</dbReference>
<evidence type="ECO:0000313" key="10">
    <source>
        <dbReference type="Proteomes" id="UP000255124"/>
    </source>
</evidence>
<evidence type="ECO:0000256" key="5">
    <source>
        <dbReference type="HAMAP-Rule" id="MF_01334"/>
    </source>
</evidence>
<dbReference type="GO" id="GO:0022625">
    <property type="term" value="C:cytosolic large ribosomal subunit"/>
    <property type="evidence" value="ECO:0007669"/>
    <property type="project" value="TreeGrafter"/>
</dbReference>
<evidence type="ECO:0000256" key="2">
    <source>
        <dbReference type="ARBA" id="ARBA00022884"/>
    </source>
</evidence>
<feature type="domain" description="Large ribosomal subunit protein bL25 beta" evidence="8">
    <location>
        <begin position="101"/>
        <end position="183"/>
    </location>
</feature>
<dbReference type="Pfam" id="PF14693">
    <property type="entry name" value="Ribosomal_TL5_C"/>
    <property type="match status" value="1"/>
</dbReference>
<dbReference type="GO" id="GO:0008097">
    <property type="term" value="F:5S rRNA binding"/>
    <property type="evidence" value="ECO:0007669"/>
    <property type="project" value="InterPro"/>
</dbReference>
<comment type="function">
    <text evidence="5">This is one of the proteins that binds to the 5S RNA in the ribosome where it forms part of the central protuberance.</text>
</comment>
<dbReference type="GO" id="GO:0003735">
    <property type="term" value="F:structural constituent of ribosome"/>
    <property type="evidence" value="ECO:0007669"/>
    <property type="project" value="InterPro"/>
</dbReference>
<accession>A0A380WVY1</accession>
<feature type="domain" description="Large ribosomal subunit protein bL25 L25" evidence="7">
    <location>
        <begin position="6"/>
        <end position="92"/>
    </location>
</feature>
<dbReference type="InterPro" id="IPR011035">
    <property type="entry name" value="Ribosomal_bL25/Gln-tRNA_synth"/>
</dbReference>
<reference evidence="9 10" key="1">
    <citation type="submission" date="2018-06" db="EMBL/GenBank/DDBJ databases">
        <authorList>
            <consortium name="Pathogen Informatics"/>
            <person name="Doyle S."/>
        </authorList>
    </citation>
    <scope>NUCLEOTIDE SEQUENCE [LARGE SCALE GENOMIC DNA]</scope>
    <source>
        <strain evidence="9 10">NCTC9810</strain>
    </source>
</reference>
<dbReference type="InterPro" id="IPR001021">
    <property type="entry name" value="Ribosomal_bL25_long"/>
</dbReference>
<keyword evidence="2 5" id="KW-0694">RNA-binding</keyword>
<evidence type="ECO:0000256" key="6">
    <source>
        <dbReference type="SAM" id="MobiDB-lite"/>
    </source>
</evidence>
<dbReference type="InterPro" id="IPR020930">
    <property type="entry name" value="Ribosomal_uL5_bac-type"/>
</dbReference>
<dbReference type="Proteomes" id="UP000255124">
    <property type="component" value="Unassembled WGS sequence"/>
</dbReference>
<dbReference type="NCBIfam" id="TIGR00731">
    <property type="entry name" value="bL25_bact_ctc"/>
    <property type="match status" value="1"/>
</dbReference>
<dbReference type="EMBL" id="UFTA01000002">
    <property type="protein sequence ID" value="SUU92414.1"/>
    <property type="molecule type" value="Genomic_DNA"/>
</dbReference>
<evidence type="ECO:0000256" key="1">
    <source>
        <dbReference type="ARBA" id="ARBA00022730"/>
    </source>
</evidence>
<evidence type="ECO:0000259" key="8">
    <source>
        <dbReference type="Pfam" id="PF14693"/>
    </source>
</evidence>
<evidence type="ECO:0000256" key="4">
    <source>
        <dbReference type="ARBA" id="ARBA00023274"/>
    </source>
</evidence>
<keyword evidence="3 5" id="KW-0689">Ribosomal protein</keyword>
<feature type="region of interest" description="Disordered" evidence="6">
    <location>
        <begin position="180"/>
        <end position="219"/>
    </location>
</feature>
<dbReference type="PANTHER" id="PTHR33284">
    <property type="entry name" value="RIBOSOMAL PROTEIN L25/GLN-TRNA SYNTHETASE, ANTI-CODON-BINDING DOMAIN-CONTAINING PROTEIN"/>
    <property type="match status" value="1"/>
</dbReference>
<dbReference type="Gene3D" id="2.170.120.20">
    <property type="entry name" value="Ribosomal protein L25, beta domain"/>
    <property type="match status" value="1"/>
</dbReference>
<comment type="subunit">
    <text evidence="5">Part of the 50S ribosomal subunit; part of the 5S rRNA/L5/L18/L25 subcomplex. Contacts the 5S rRNA. Binds to the 5S rRNA independently of L5 and L18.</text>
</comment>
<dbReference type="CDD" id="cd00495">
    <property type="entry name" value="Ribosomal_L25_TL5_CTC"/>
    <property type="match status" value="1"/>
</dbReference>
<gene>
    <name evidence="5 9" type="primary">ctc</name>
    <name evidence="5" type="synonym">rplY</name>
    <name evidence="9" type="ORF">NCTC9810_00744</name>
</gene>
<keyword evidence="4 5" id="KW-0687">Ribonucleoprotein</keyword>
<protein>
    <recommendedName>
        <fullName evidence="5">Large ribosomal subunit protein bL25</fullName>
    </recommendedName>
    <alternativeName>
        <fullName evidence="5">General stress protein CTC</fullName>
    </alternativeName>
</protein>
<feature type="compositionally biased region" description="Acidic residues" evidence="6">
    <location>
        <begin position="184"/>
        <end position="208"/>
    </location>
</feature>
<dbReference type="PANTHER" id="PTHR33284:SF1">
    <property type="entry name" value="RIBOSOMAL PROTEIN L25_GLN-TRNA SYNTHETASE, ANTI-CODON-BINDING DOMAIN-CONTAINING PROTEIN"/>
    <property type="match status" value="1"/>
</dbReference>
<dbReference type="InterPro" id="IPR037121">
    <property type="entry name" value="Ribosomal_bL25_C"/>
</dbReference>
<evidence type="ECO:0000256" key="3">
    <source>
        <dbReference type="ARBA" id="ARBA00022980"/>
    </source>
</evidence>
<dbReference type="GO" id="GO:0006412">
    <property type="term" value="P:translation"/>
    <property type="evidence" value="ECO:0007669"/>
    <property type="project" value="UniProtKB-UniRule"/>
</dbReference>
<comment type="similarity">
    <text evidence="5">Belongs to the bacterial ribosomal protein bL25 family. CTC subfamily.</text>
</comment>
<dbReference type="NCBIfam" id="NF004612">
    <property type="entry name" value="PRK05943.1"/>
    <property type="match status" value="1"/>
</dbReference>
<proteinExistence type="inferred from homology"/>
<sequence length="219" mass="24478">MADLVLNANNREATGKNKVNKLRAEELIPAVIYAKGEENLNVQVTSRDFDKVLRQAGTSTIITLDIDGENKDVLIKDYQTHPYKNQYLHVDFQAINQNETIRVSVPVVLLGRDDLRIDDAVLVQNLDTIEVECLPKYIPQTAEVEISEMEIGDAKTVADLDIFENDNITLLEEDDEVICSLQEASEEEISEDEEGDDVDAAEVPTVEETEGKEANEDAE</sequence>
<dbReference type="SUPFAM" id="SSF50715">
    <property type="entry name" value="Ribosomal protein L25-like"/>
    <property type="match status" value="1"/>
</dbReference>
<dbReference type="RefSeq" id="WP_115595216.1">
    <property type="nucleotide sequence ID" value="NZ_CALTZC010000018.1"/>
</dbReference>
<dbReference type="Pfam" id="PF01386">
    <property type="entry name" value="Ribosomal_L25p"/>
    <property type="match status" value="1"/>
</dbReference>
<dbReference type="InterPro" id="IPR020056">
    <property type="entry name" value="Rbsml_bL25/Gln-tRNA_synth_N"/>
</dbReference>
<dbReference type="OrthoDB" id="9790002at2"/>
<name>A0A380WVY1_9FIRM</name>
<organism evidence="9 10">
    <name type="scientific">Anaerococcus octavius</name>
    <dbReference type="NCBI Taxonomy" id="54007"/>
    <lineage>
        <taxon>Bacteria</taxon>
        <taxon>Bacillati</taxon>
        <taxon>Bacillota</taxon>
        <taxon>Tissierellia</taxon>
        <taxon>Tissierellales</taxon>
        <taxon>Peptoniphilaceae</taxon>
        <taxon>Anaerococcus</taxon>
    </lineage>
</organism>
<dbReference type="AlphaFoldDB" id="A0A380WVY1"/>
<dbReference type="InterPro" id="IPR020057">
    <property type="entry name" value="Ribosomal_bL25_b-dom"/>
</dbReference>
<feature type="compositionally biased region" description="Basic and acidic residues" evidence="6">
    <location>
        <begin position="209"/>
        <end position="219"/>
    </location>
</feature>
<dbReference type="HAMAP" id="MF_01334">
    <property type="entry name" value="Ribosomal_bL25_CTC"/>
    <property type="match status" value="1"/>
</dbReference>
<evidence type="ECO:0000259" key="7">
    <source>
        <dbReference type="Pfam" id="PF01386"/>
    </source>
</evidence>
<evidence type="ECO:0000313" key="9">
    <source>
        <dbReference type="EMBL" id="SUU92414.1"/>
    </source>
</evidence>
<dbReference type="InterPro" id="IPR029751">
    <property type="entry name" value="Ribosomal_L25_dom"/>
</dbReference>
<keyword evidence="1 5" id="KW-0699">rRNA-binding</keyword>